<keyword evidence="10" id="KW-0325">Glycoprotein</keyword>
<dbReference type="PANTHER" id="PTHR11987:SF36">
    <property type="entry name" value="SIA-ALPHA-2,3-GAL-BETA-1,4-GLCNAC-R:ALPHA 2,8-SIALYLTRANSFERASE"/>
    <property type="match status" value="1"/>
</dbReference>
<reference evidence="13 14" key="1">
    <citation type="journal article" date="2024" name="Science">
        <title>Giant polyketide synthase enzymes in the biosynthesis of giant marine polyether toxins.</title>
        <authorList>
            <person name="Fallon T.R."/>
            <person name="Shende V.V."/>
            <person name="Wierzbicki I.H."/>
            <person name="Pendleton A.L."/>
            <person name="Watervoot N.F."/>
            <person name="Auber R.P."/>
            <person name="Gonzalez D.J."/>
            <person name="Wisecaver J.H."/>
            <person name="Moore B.S."/>
        </authorList>
    </citation>
    <scope>NUCLEOTIDE SEQUENCE [LARGE SCALE GENOMIC DNA]</scope>
    <source>
        <strain evidence="13 14">12B1</strain>
    </source>
</reference>
<evidence type="ECO:0000313" key="14">
    <source>
        <dbReference type="Proteomes" id="UP001515480"/>
    </source>
</evidence>
<evidence type="ECO:0000256" key="9">
    <source>
        <dbReference type="ARBA" id="ARBA00023136"/>
    </source>
</evidence>
<feature type="chain" id="PRO_5044245750" evidence="12">
    <location>
        <begin position="17"/>
        <end position="409"/>
    </location>
</feature>
<dbReference type="AlphaFoldDB" id="A0AB34JYK6"/>
<evidence type="ECO:0000313" key="13">
    <source>
        <dbReference type="EMBL" id="KAL1526013.1"/>
    </source>
</evidence>
<keyword evidence="4" id="KW-0808">Transferase</keyword>
<evidence type="ECO:0000256" key="1">
    <source>
        <dbReference type="ARBA" id="ARBA00004323"/>
    </source>
</evidence>
<accession>A0AB34JYK6</accession>
<dbReference type="InterPro" id="IPR001675">
    <property type="entry name" value="Glyco_trans_29"/>
</dbReference>
<comment type="subcellular location">
    <subcellularLocation>
        <location evidence="1">Golgi apparatus membrane</location>
        <topology evidence="1">Single-pass type II membrane protein</topology>
    </subcellularLocation>
</comment>
<evidence type="ECO:0000256" key="11">
    <source>
        <dbReference type="SAM" id="MobiDB-lite"/>
    </source>
</evidence>
<feature type="region of interest" description="Disordered" evidence="11">
    <location>
        <begin position="51"/>
        <end position="77"/>
    </location>
</feature>
<dbReference type="GO" id="GO:0000139">
    <property type="term" value="C:Golgi membrane"/>
    <property type="evidence" value="ECO:0007669"/>
    <property type="project" value="UniProtKB-SubCell"/>
</dbReference>
<name>A0AB34JYK6_PRYPA</name>
<keyword evidence="7" id="KW-1133">Transmembrane helix</keyword>
<evidence type="ECO:0000256" key="5">
    <source>
        <dbReference type="ARBA" id="ARBA00022692"/>
    </source>
</evidence>
<dbReference type="GO" id="GO:0008373">
    <property type="term" value="F:sialyltransferase activity"/>
    <property type="evidence" value="ECO:0007669"/>
    <property type="project" value="InterPro"/>
</dbReference>
<comment type="similarity">
    <text evidence="2">Belongs to the glycosyltransferase 29 family.</text>
</comment>
<dbReference type="PANTHER" id="PTHR11987">
    <property type="entry name" value="ALPHA-2,8-SIALYLTRANSFERASE"/>
    <property type="match status" value="1"/>
</dbReference>
<evidence type="ECO:0000256" key="10">
    <source>
        <dbReference type="ARBA" id="ARBA00023180"/>
    </source>
</evidence>
<keyword evidence="5" id="KW-0812">Transmembrane</keyword>
<keyword evidence="14" id="KW-1185">Reference proteome</keyword>
<protein>
    <submittedName>
        <fullName evidence="13">Uncharacterized protein</fullName>
    </submittedName>
</protein>
<evidence type="ECO:0000256" key="6">
    <source>
        <dbReference type="ARBA" id="ARBA00022968"/>
    </source>
</evidence>
<dbReference type="InterPro" id="IPR038578">
    <property type="entry name" value="GT29-like_sf"/>
</dbReference>
<evidence type="ECO:0000256" key="12">
    <source>
        <dbReference type="SAM" id="SignalP"/>
    </source>
</evidence>
<dbReference type="InterPro" id="IPR050943">
    <property type="entry name" value="Glycosyltr_29_Sialyltrsf"/>
</dbReference>
<gene>
    <name evidence="13" type="ORF">AB1Y20_020837</name>
</gene>
<keyword evidence="9" id="KW-0472">Membrane</keyword>
<keyword evidence="6" id="KW-0735">Signal-anchor</keyword>
<keyword evidence="3" id="KW-0328">Glycosyltransferase</keyword>
<comment type="caution">
    <text evidence="13">The sequence shown here is derived from an EMBL/GenBank/DDBJ whole genome shotgun (WGS) entry which is preliminary data.</text>
</comment>
<evidence type="ECO:0000256" key="3">
    <source>
        <dbReference type="ARBA" id="ARBA00022676"/>
    </source>
</evidence>
<evidence type="ECO:0000256" key="4">
    <source>
        <dbReference type="ARBA" id="ARBA00022679"/>
    </source>
</evidence>
<keyword evidence="12" id="KW-0732">Signal</keyword>
<organism evidence="13 14">
    <name type="scientific">Prymnesium parvum</name>
    <name type="common">Toxic golden alga</name>
    <dbReference type="NCBI Taxonomy" id="97485"/>
    <lineage>
        <taxon>Eukaryota</taxon>
        <taxon>Haptista</taxon>
        <taxon>Haptophyta</taxon>
        <taxon>Prymnesiophyceae</taxon>
        <taxon>Prymnesiales</taxon>
        <taxon>Prymnesiaceae</taxon>
        <taxon>Prymnesium</taxon>
    </lineage>
</organism>
<feature type="compositionally biased region" description="Low complexity" evidence="11">
    <location>
        <begin position="61"/>
        <end position="77"/>
    </location>
</feature>
<dbReference type="Pfam" id="PF00777">
    <property type="entry name" value="Glyco_transf_29"/>
    <property type="match status" value="1"/>
</dbReference>
<evidence type="ECO:0000256" key="7">
    <source>
        <dbReference type="ARBA" id="ARBA00022989"/>
    </source>
</evidence>
<evidence type="ECO:0000256" key="2">
    <source>
        <dbReference type="ARBA" id="ARBA00006003"/>
    </source>
</evidence>
<dbReference type="EMBL" id="JBGBPQ010000004">
    <property type="protein sequence ID" value="KAL1526013.1"/>
    <property type="molecule type" value="Genomic_DNA"/>
</dbReference>
<sequence>MSRWGCRAVLVYVATATVLELYWLHPHGGDSTTAPTPSFASNDAGHAAALSVAQAPPPQPAARVSARRLSPPARSARPGCWKMPPAFSAAPFDEGLASVVWTRGNASQLPGPLLDVPARDLSREWPAAKRARLEQLLPAHEEVAHRRFETCAVVGSSPEILLYADGAAIDEQEAVFRANLAPVEGFEKHVGSRTTVRVINPVESVTKARGAGGQAQLVIKNQDPPEIRSPSQEHTKWMGEVGRETRRTSFLARRHVLELCNFLMIAAGVASAPPSRGRAARPLNVTAAAEAFDAFVRGEIHSWHPLGDKIPRFSSSHCSTGTVLLLQALLMCRHTRLYGFHSCSCTAKCGLKSISARNHYWDREETPMFDLMFSRYENHMRLYQLLENACDVSFKIARTEHCDSESSST</sequence>
<proteinExistence type="inferred from homology"/>
<dbReference type="Proteomes" id="UP001515480">
    <property type="component" value="Unassembled WGS sequence"/>
</dbReference>
<feature type="signal peptide" evidence="12">
    <location>
        <begin position="1"/>
        <end position="16"/>
    </location>
</feature>
<evidence type="ECO:0000256" key="8">
    <source>
        <dbReference type="ARBA" id="ARBA00023034"/>
    </source>
</evidence>
<dbReference type="Gene3D" id="3.90.1480.20">
    <property type="entry name" value="Glycosyl transferase family 29"/>
    <property type="match status" value="1"/>
</dbReference>
<keyword evidence="8" id="KW-0333">Golgi apparatus</keyword>